<dbReference type="EMBL" id="CP088283">
    <property type="protein sequence ID" value="UGY07453.1"/>
    <property type="molecule type" value="Genomic_DNA"/>
</dbReference>
<geneLocation type="plasmid" evidence="1 2">
    <name>pBq12S5</name>
</geneLocation>
<dbReference type="Proteomes" id="UP000692816">
    <property type="component" value="Plasmid pBq12S5"/>
</dbReference>
<sequence length="218" mass="24580">MITHLTNERTRRLDDALYALSQTRPAPDAAALEDLVRRYPEHAAELTTYAIELALDAIEDDLEGDTDDAVFDDAEIHLAVLDAMSHFHNTLHTLRSAPEQNVKVERIVNAINPFASLDRTELRALGTRLHANTVFVIKLRDRLIEAETIPRRFKELIAEEVDVPFELVAAHFRERPLIAAATNFKSEQKPEAGKKQNFQEAVRSSGLTAEQQSYLLSL</sequence>
<accession>A0ACD3VM32</accession>
<keyword evidence="2" id="KW-1185">Reference proteome</keyword>
<proteinExistence type="predicted"/>
<reference evidence="1 2" key="1">
    <citation type="journal article" date="2021" name="Int. J. Syst. Evol. Microbiol.">
        <title>Bradyrhizobium septentrionale sp. nov. (sv. septentrionale) and Bradyrhizobium quebecense sp. nov. (sv. septentrionale) associated with legumes native to Canada possess rearranged symbiosis genes and numerous insertion sequences.</title>
        <authorList>
            <person name="Bromfield E.S.P."/>
            <person name="Cloutier S."/>
        </authorList>
    </citation>
    <scope>NUCLEOTIDE SEQUENCE [LARGE SCALE GENOMIC DNA]</scope>
    <source>
        <strain evidence="1 2">12S5</strain>
    </source>
</reference>
<evidence type="ECO:0000313" key="2">
    <source>
        <dbReference type="Proteomes" id="UP000692816"/>
    </source>
</evidence>
<name>A0ACD3VM32_9BRAD</name>
<gene>
    <name evidence="1" type="ORF">J4P68_0040480</name>
</gene>
<organism evidence="1 2">
    <name type="scientific">Bradyrhizobium quebecense</name>
    <dbReference type="NCBI Taxonomy" id="2748629"/>
    <lineage>
        <taxon>Bacteria</taxon>
        <taxon>Pseudomonadati</taxon>
        <taxon>Pseudomonadota</taxon>
        <taxon>Alphaproteobacteria</taxon>
        <taxon>Hyphomicrobiales</taxon>
        <taxon>Nitrobacteraceae</taxon>
        <taxon>Bradyrhizobium</taxon>
    </lineage>
</organism>
<evidence type="ECO:0000313" key="1">
    <source>
        <dbReference type="EMBL" id="UGY07453.1"/>
    </source>
</evidence>
<protein>
    <submittedName>
        <fullName evidence="1">Uncharacterized protein</fullName>
    </submittedName>
</protein>
<keyword evidence="1" id="KW-0614">Plasmid</keyword>